<dbReference type="GO" id="GO:0010106">
    <property type="term" value="P:cellular response to iron ion starvation"/>
    <property type="evidence" value="ECO:0007669"/>
    <property type="project" value="UniProtKB-ARBA"/>
</dbReference>
<dbReference type="GO" id="GO:0006826">
    <property type="term" value="P:iron ion transport"/>
    <property type="evidence" value="ECO:0007669"/>
    <property type="project" value="UniProtKB-KW"/>
</dbReference>
<feature type="transmembrane region" description="Helical" evidence="12">
    <location>
        <begin position="243"/>
        <end position="265"/>
    </location>
</feature>
<evidence type="ECO:0000256" key="11">
    <source>
        <dbReference type="SAM" id="MobiDB-lite"/>
    </source>
</evidence>
<dbReference type="Gene3D" id="1.20.1250.20">
    <property type="entry name" value="MFS general substrate transporter like domains"/>
    <property type="match status" value="2"/>
</dbReference>
<evidence type="ECO:0000256" key="5">
    <source>
        <dbReference type="ARBA" id="ARBA00022692"/>
    </source>
</evidence>
<dbReference type="PROSITE" id="PS50850">
    <property type="entry name" value="MFS"/>
    <property type="match status" value="1"/>
</dbReference>
<feature type="transmembrane region" description="Helical" evidence="12">
    <location>
        <begin position="124"/>
        <end position="144"/>
    </location>
</feature>
<accession>A0A0D2X9F4</accession>
<sequence>MSALAKIREGLAREDNTAVAHTLAPHEKEIEETPEIITETGPGHDKEATAGALPPDDKGNDSDVPSEDVQTGVKEIQAITLTWGKGSLAALLCLIWTLFLISGFRGSFYLVLVPYVTSEWQAHSLMTTIPIVSDAMTAACYIPMAKALDVWGRAEGFLLMSGFATLGLILMAVSQNLATFCAAQVFYSVGWGGMIYAVGVLAADASNLRNRGLAFAFTSSPYMITAFAGSKAAAAFVLDVKNWRWGFGWIAIVLPCVTIPLFLVLKVNLHKAFKKGTVTKTHRSRGFFGSIWWVFNEFDVIGIFLFGGGLVVFLLPFNLAAHAPDGWSTSYIIAMIVVGFCTLVFFGVWEYWLAPVPFLQGRFLLDRSVVAACMIDLTYQISYYTWNYFFTSFLQVVVNLGPAEAGYVNSTFQVVSGVLLFIVGFLIRKTGFYKWTFYFAVPIYIFALGLMIHFRAPNQYVGYIIMCEIFISIGGAVFILVMQLAVLAAVAHQYVAAALATLYVAGGVGGAVGGAISGAIWTNTFIPQLMKNLPESELANAPLIAGNIVNQLAYPVNSPARLAIQESYGFAQVRMLAAGVGIASLFFIWVPMLRNINVKKLKQTKGLVL</sequence>
<feature type="transmembrane region" description="Helical" evidence="12">
    <location>
        <begin position="406"/>
        <end position="428"/>
    </location>
</feature>
<dbReference type="GO" id="GO:0022857">
    <property type="term" value="F:transmembrane transporter activity"/>
    <property type="evidence" value="ECO:0007669"/>
    <property type="project" value="InterPro"/>
</dbReference>
<name>A0A0D2X9F4_FUSOF</name>
<feature type="transmembrane region" description="Helical" evidence="12">
    <location>
        <begin position="88"/>
        <end position="112"/>
    </location>
</feature>
<dbReference type="Pfam" id="PF07690">
    <property type="entry name" value="MFS_1"/>
    <property type="match status" value="1"/>
</dbReference>
<evidence type="ECO:0000256" key="3">
    <source>
        <dbReference type="ARBA" id="ARBA00022448"/>
    </source>
</evidence>
<feature type="transmembrane region" description="Helical" evidence="12">
    <location>
        <begin position="331"/>
        <end position="352"/>
    </location>
</feature>
<keyword evidence="7" id="KW-0408">Iron</keyword>
<dbReference type="InterPro" id="IPR036259">
    <property type="entry name" value="MFS_trans_sf"/>
</dbReference>
<protein>
    <submittedName>
        <fullName evidence="13">Uncharacterized protein</fullName>
    </submittedName>
</protein>
<keyword evidence="9 12" id="KW-0472">Membrane</keyword>
<organism evidence="13 14">
    <name type="scientific">Fusarium oxysporum (strain Fo5176)</name>
    <name type="common">Fusarium vascular wilt</name>
    <dbReference type="NCBI Taxonomy" id="660025"/>
    <lineage>
        <taxon>Eukaryota</taxon>
        <taxon>Fungi</taxon>
        <taxon>Dikarya</taxon>
        <taxon>Ascomycota</taxon>
        <taxon>Pezizomycotina</taxon>
        <taxon>Sordariomycetes</taxon>
        <taxon>Hypocreomycetidae</taxon>
        <taxon>Hypocreales</taxon>
        <taxon>Nectriaceae</taxon>
        <taxon>Fusarium</taxon>
        <taxon>Fusarium oxysporum species complex</taxon>
    </lineage>
</organism>
<feature type="transmembrane region" description="Helical" evidence="12">
    <location>
        <begin position="494"/>
        <end position="521"/>
    </location>
</feature>
<feature type="transmembrane region" description="Helical" evidence="12">
    <location>
        <begin position="364"/>
        <end position="386"/>
    </location>
</feature>
<dbReference type="GO" id="GO:0005886">
    <property type="term" value="C:plasma membrane"/>
    <property type="evidence" value="ECO:0007669"/>
    <property type="project" value="TreeGrafter"/>
</dbReference>
<evidence type="ECO:0000256" key="2">
    <source>
        <dbReference type="ARBA" id="ARBA00008335"/>
    </source>
</evidence>
<evidence type="ECO:0000256" key="10">
    <source>
        <dbReference type="ARBA" id="ARBA00023180"/>
    </source>
</evidence>
<keyword evidence="10" id="KW-0325">Glycoprotein</keyword>
<dbReference type="Proteomes" id="UP000002489">
    <property type="component" value="Unassembled WGS sequence"/>
</dbReference>
<evidence type="ECO:0000313" key="14">
    <source>
        <dbReference type="Proteomes" id="UP000002489"/>
    </source>
</evidence>
<feature type="transmembrane region" description="Helical" evidence="12">
    <location>
        <begin position="215"/>
        <end position="237"/>
    </location>
</feature>
<evidence type="ECO:0000313" key="13">
    <source>
        <dbReference type="EnsemblFungi" id="FOXG_00517P0"/>
    </source>
</evidence>
<feature type="transmembrane region" description="Helical" evidence="12">
    <location>
        <begin position="156"/>
        <end position="173"/>
    </location>
</feature>
<dbReference type="InterPro" id="IPR020846">
    <property type="entry name" value="MFS_dom"/>
</dbReference>
<dbReference type="PANTHER" id="PTHR23501">
    <property type="entry name" value="MAJOR FACILITATOR SUPERFAMILY"/>
    <property type="match status" value="1"/>
</dbReference>
<evidence type="ECO:0000256" key="8">
    <source>
        <dbReference type="ARBA" id="ARBA00023065"/>
    </source>
</evidence>
<dbReference type="AlphaFoldDB" id="A0A0D2X9F4"/>
<feature type="transmembrane region" description="Helical" evidence="12">
    <location>
        <begin position="460"/>
        <end position="482"/>
    </location>
</feature>
<evidence type="ECO:0000256" key="7">
    <source>
        <dbReference type="ARBA" id="ARBA00023004"/>
    </source>
</evidence>
<gene>
    <name evidence="13" type="primary">28942825</name>
</gene>
<evidence type="ECO:0000256" key="9">
    <source>
        <dbReference type="ARBA" id="ARBA00023136"/>
    </source>
</evidence>
<reference evidence="13" key="2">
    <citation type="submission" date="2025-08" db="UniProtKB">
        <authorList>
            <consortium name="EnsemblFungi"/>
        </authorList>
    </citation>
    <scope>IDENTIFICATION</scope>
    <source>
        <strain evidence="13">4287 / CBS 123668 / FGSC 9935 / NRRL 34936</strain>
    </source>
</reference>
<dbReference type="FunFam" id="1.20.1250.20:FF:000284">
    <property type="entry name" value="Siderophore iron transporter mirB"/>
    <property type="match status" value="1"/>
</dbReference>
<feature type="transmembrane region" description="Helical" evidence="12">
    <location>
        <begin position="435"/>
        <end position="454"/>
    </location>
</feature>
<keyword evidence="6 12" id="KW-1133">Transmembrane helix</keyword>
<evidence type="ECO:0000256" key="12">
    <source>
        <dbReference type="SAM" id="Phobius"/>
    </source>
</evidence>
<reference evidence="14" key="1">
    <citation type="journal article" date="2012" name="Mol. Plant Microbe Interact.">
        <title>A highly conserved effector in Fusarium oxysporum is required for full virulence on Arabidopsis.</title>
        <authorList>
            <person name="Thatcher L.F."/>
            <person name="Gardiner D.M."/>
            <person name="Kazan K."/>
            <person name="Manners J."/>
        </authorList>
    </citation>
    <scope>NUCLEOTIDE SEQUENCE [LARGE SCALE GENOMIC DNA]</scope>
    <source>
        <strain evidence="14">Fo5176</strain>
    </source>
</reference>
<keyword evidence="8" id="KW-0406">Ion transport</keyword>
<dbReference type="InterPro" id="IPR011701">
    <property type="entry name" value="MFS"/>
</dbReference>
<evidence type="ECO:0000256" key="6">
    <source>
        <dbReference type="ARBA" id="ARBA00022989"/>
    </source>
</evidence>
<keyword evidence="4" id="KW-0410">Iron transport</keyword>
<comment type="similarity">
    <text evidence="2">Belongs to the major facilitator superfamily.</text>
</comment>
<evidence type="ECO:0000256" key="1">
    <source>
        <dbReference type="ARBA" id="ARBA00004141"/>
    </source>
</evidence>
<evidence type="ECO:0000256" key="4">
    <source>
        <dbReference type="ARBA" id="ARBA00022496"/>
    </source>
</evidence>
<feature type="transmembrane region" description="Helical" evidence="12">
    <location>
        <begin position="185"/>
        <end position="203"/>
    </location>
</feature>
<feature type="transmembrane region" description="Helical" evidence="12">
    <location>
        <begin position="286"/>
        <end position="319"/>
    </location>
</feature>
<dbReference type="SUPFAM" id="SSF103473">
    <property type="entry name" value="MFS general substrate transporter"/>
    <property type="match status" value="1"/>
</dbReference>
<keyword evidence="3" id="KW-0813">Transport</keyword>
<dbReference type="EnsemblFungi" id="FOXG_00517T0">
    <property type="protein sequence ID" value="FOXG_00517P0"/>
    <property type="gene ID" value="FOXG_00517"/>
</dbReference>
<proteinExistence type="inferred from homology"/>
<feature type="transmembrane region" description="Helical" evidence="12">
    <location>
        <begin position="575"/>
        <end position="593"/>
    </location>
</feature>
<comment type="subcellular location">
    <subcellularLocation>
        <location evidence="1">Membrane</location>
        <topology evidence="1">Multi-pass membrane protein</topology>
    </subcellularLocation>
</comment>
<feature type="region of interest" description="Disordered" evidence="11">
    <location>
        <begin position="16"/>
        <end position="67"/>
    </location>
</feature>
<dbReference type="PANTHER" id="PTHR23501:SF50">
    <property type="entry name" value="MFS SIDEROCHROME IRON TRANSPORTER MIRB (AFU_ORTHOLOGUE AFUA_3G03640)-RELATED"/>
    <property type="match status" value="1"/>
</dbReference>
<dbReference type="VEuPathDB" id="FungiDB:FOXG_00517"/>
<keyword evidence="5 12" id="KW-0812">Transmembrane</keyword>
<dbReference type="FunFam" id="1.20.1250.20:FF:000302">
    <property type="entry name" value="MFS siderochrome iron transporter MirB"/>
    <property type="match status" value="1"/>
</dbReference>